<sequence length="445" mass="48304">MRTMYVGFVESRMRGVAQRVKCPETFVRSIRGRPRGPLVLKENRTPASKQHSPIDRSSLGLSPWNLADCQVDDGAQILSPICLHNDQITQPNVGTGSRHEAGTDDSATPLSRLLRFGTGALSAAVLPGCGGIAINGQAAIAWRSKGLTECERGTSWDIQVDALIAVYATDGWLWGRVENDGPGPSFERLSEARSGVRSSSESIKPPQPKRLWNTLERAAATDSSWVSWPRALNPTMVARLGWAALTLDVCSSCYFHHHRARPSVGLVHTRPYMTWQQVGTRLVLRSVIQFARTPYQPTTAACITSGGGGGGGAGRRKMNEIENQHRGPAEVALTESLSSDEQTQLSEVPTPPPPPGLTSNPSDIPLVLPNCNTEPILYFYAQLLGTFSITRFPGATISLELAKALAALWMQLKHSMVDGGSVDITTSTPSMHKNAVYGKVGRYRW</sequence>
<accession>A0A0C3IQ48</accession>
<dbReference type="InParanoid" id="A0A0C3IQ48"/>
<evidence type="ECO:0000256" key="1">
    <source>
        <dbReference type="SAM" id="MobiDB-lite"/>
    </source>
</evidence>
<gene>
    <name evidence="2" type="ORF">M404DRAFT_30874</name>
</gene>
<name>A0A0C3IQ48_PISTI</name>
<reference evidence="2 3" key="1">
    <citation type="submission" date="2014-04" db="EMBL/GenBank/DDBJ databases">
        <authorList>
            <consortium name="DOE Joint Genome Institute"/>
            <person name="Kuo A."/>
            <person name="Kohler A."/>
            <person name="Costa M.D."/>
            <person name="Nagy L.G."/>
            <person name="Floudas D."/>
            <person name="Copeland A."/>
            <person name="Barry K.W."/>
            <person name="Cichocki N."/>
            <person name="Veneault-Fourrey C."/>
            <person name="LaButti K."/>
            <person name="Lindquist E.A."/>
            <person name="Lipzen A."/>
            <person name="Lundell T."/>
            <person name="Morin E."/>
            <person name="Murat C."/>
            <person name="Sun H."/>
            <person name="Tunlid A."/>
            <person name="Henrissat B."/>
            <person name="Grigoriev I.V."/>
            <person name="Hibbett D.S."/>
            <person name="Martin F."/>
            <person name="Nordberg H.P."/>
            <person name="Cantor M.N."/>
            <person name="Hua S.X."/>
        </authorList>
    </citation>
    <scope>NUCLEOTIDE SEQUENCE [LARGE SCALE GENOMIC DNA]</scope>
    <source>
        <strain evidence="2 3">Marx 270</strain>
    </source>
</reference>
<dbReference type="HOGENOM" id="CLU_615557_0_0_1"/>
<feature type="region of interest" description="Disordered" evidence="1">
    <location>
        <begin position="335"/>
        <end position="361"/>
    </location>
</feature>
<dbReference type="EMBL" id="KN832009">
    <property type="protein sequence ID" value="KIN99077.1"/>
    <property type="molecule type" value="Genomic_DNA"/>
</dbReference>
<evidence type="ECO:0000313" key="3">
    <source>
        <dbReference type="Proteomes" id="UP000054217"/>
    </source>
</evidence>
<keyword evidence="3" id="KW-1185">Reference proteome</keyword>
<protein>
    <submittedName>
        <fullName evidence="2">Uncharacterized protein</fullName>
    </submittedName>
</protein>
<dbReference type="Proteomes" id="UP000054217">
    <property type="component" value="Unassembled WGS sequence"/>
</dbReference>
<dbReference type="AlphaFoldDB" id="A0A0C3IQ48"/>
<feature type="compositionally biased region" description="Polar residues" evidence="1">
    <location>
        <begin position="335"/>
        <end position="347"/>
    </location>
</feature>
<proteinExistence type="predicted"/>
<evidence type="ECO:0000313" key="2">
    <source>
        <dbReference type="EMBL" id="KIN99077.1"/>
    </source>
</evidence>
<organism evidence="2 3">
    <name type="scientific">Pisolithus tinctorius Marx 270</name>
    <dbReference type="NCBI Taxonomy" id="870435"/>
    <lineage>
        <taxon>Eukaryota</taxon>
        <taxon>Fungi</taxon>
        <taxon>Dikarya</taxon>
        <taxon>Basidiomycota</taxon>
        <taxon>Agaricomycotina</taxon>
        <taxon>Agaricomycetes</taxon>
        <taxon>Agaricomycetidae</taxon>
        <taxon>Boletales</taxon>
        <taxon>Sclerodermatineae</taxon>
        <taxon>Pisolithaceae</taxon>
        <taxon>Pisolithus</taxon>
    </lineage>
</organism>
<reference evidence="3" key="2">
    <citation type="submission" date="2015-01" db="EMBL/GenBank/DDBJ databases">
        <title>Evolutionary Origins and Diversification of the Mycorrhizal Mutualists.</title>
        <authorList>
            <consortium name="DOE Joint Genome Institute"/>
            <consortium name="Mycorrhizal Genomics Consortium"/>
            <person name="Kohler A."/>
            <person name="Kuo A."/>
            <person name="Nagy L.G."/>
            <person name="Floudas D."/>
            <person name="Copeland A."/>
            <person name="Barry K.W."/>
            <person name="Cichocki N."/>
            <person name="Veneault-Fourrey C."/>
            <person name="LaButti K."/>
            <person name="Lindquist E.A."/>
            <person name="Lipzen A."/>
            <person name="Lundell T."/>
            <person name="Morin E."/>
            <person name="Murat C."/>
            <person name="Riley R."/>
            <person name="Ohm R."/>
            <person name="Sun H."/>
            <person name="Tunlid A."/>
            <person name="Henrissat B."/>
            <person name="Grigoriev I.V."/>
            <person name="Hibbett D.S."/>
            <person name="Martin F."/>
        </authorList>
    </citation>
    <scope>NUCLEOTIDE SEQUENCE [LARGE SCALE GENOMIC DNA]</scope>
    <source>
        <strain evidence="3">Marx 270</strain>
    </source>
</reference>